<comment type="subcellular location">
    <subcellularLocation>
        <location evidence="1">Cytoplasm</location>
    </subcellularLocation>
</comment>
<dbReference type="EC" id="6.1.1.9" evidence="2"/>
<evidence type="ECO:0000256" key="6">
    <source>
        <dbReference type="ARBA" id="ARBA00022840"/>
    </source>
</evidence>
<evidence type="ECO:0000259" key="14">
    <source>
        <dbReference type="PROSITE" id="PS50903"/>
    </source>
</evidence>
<dbReference type="InterPro" id="IPR009008">
    <property type="entry name" value="Val/Leu/Ile-tRNA-synth_edit"/>
</dbReference>
<keyword evidence="6" id="KW-0067">ATP-binding</keyword>
<keyword evidence="3" id="KW-0963">Cytoplasm</keyword>
<dbReference type="CDD" id="cd07962">
    <property type="entry name" value="Anticodon_Ia_Val"/>
    <property type="match status" value="1"/>
</dbReference>
<gene>
    <name evidence="15" type="ORF">ENU64_04300</name>
</gene>
<evidence type="ECO:0000256" key="11">
    <source>
        <dbReference type="ARBA" id="ARBA00047552"/>
    </source>
</evidence>
<organism evidence="15">
    <name type="scientific">Ignisphaera aggregans</name>
    <dbReference type="NCBI Taxonomy" id="334771"/>
    <lineage>
        <taxon>Archaea</taxon>
        <taxon>Thermoproteota</taxon>
        <taxon>Thermoprotei</taxon>
        <taxon>Desulfurococcales</taxon>
        <taxon>Desulfurococcaceae</taxon>
        <taxon>Ignisphaera</taxon>
    </lineage>
</organism>
<proteinExistence type="inferred from homology"/>
<keyword evidence="5" id="KW-0547">Nucleotide-binding</keyword>
<evidence type="ECO:0000256" key="13">
    <source>
        <dbReference type="ARBA" id="ARBA00061452"/>
    </source>
</evidence>
<comment type="similarity">
    <text evidence="13">Belongs to the class-I aminoacyl-tRNA synthetase family. ValS type 2 subfamily.</text>
</comment>
<dbReference type="SUPFAM" id="SSF50677">
    <property type="entry name" value="ValRS/IleRS/LeuRS editing domain"/>
    <property type="match status" value="1"/>
</dbReference>
<accession>A0A7J3MYJ6</accession>
<evidence type="ECO:0000256" key="9">
    <source>
        <dbReference type="ARBA" id="ARBA00024407"/>
    </source>
</evidence>
<dbReference type="NCBIfam" id="NF009687">
    <property type="entry name" value="PRK13208.1"/>
    <property type="match status" value="1"/>
</dbReference>
<comment type="function">
    <text evidence="12">Catalyzes the attachment of valine to tRNA(Val). As ValRS can inadvertently accommodate and process structurally similar amino acids such as threonine, to avoid such errors, it has a 'posttransfer' editing activity that hydrolyzes mischarged Thr-tRNA(Val) in a tRNA-dependent manner.</text>
</comment>
<dbReference type="Pfam" id="PF00133">
    <property type="entry name" value="tRNA-synt_1"/>
    <property type="match status" value="1"/>
</dbReference>
<dbReference type="SUPFAM" id="SSF52374">
    <property type="entry name" value="Nucleotidylyl transferase"/>
    <property type="match status" value="1"/>
</dbReference>
<dbReference type="Pfam" id="PF08264">
    <property type="entry name" value="Anticodon_1"/>
    <property type="match status" value="1"/>
</dbReference>
<dbReference type="GO" id="GO:0006438">
    <property type="term" value="P:valyl-tRNA aminoacylation"/>
    <property type="evidence" value="ECO:0007669"/>
    <property type="project" value="InterPro"/>
</dbReference>
<dbReference type="AlphaFoldDB" id="A0A7J3MYJ6"/>
<dbReference type="FunFam" id="3.40.50.620:FF:000192">
    <property type="entry name" value="Valine--tRNA ligase"/>
    <property type="match status" value="1"/>
</dbReference>
<dbReference type="PANTHER" id="PTHR11946:SF93">
    <property type="entry name" value="VALINE--TRNA LIGASE, CHLOROPLASTIC_MITOCHONDRIAL 2"/>
    <property type="match status" value="1"/>
</dbReference>
<evidence type="ECO:0000313" key="15">
    <source>
        <dbReference type="EMBL" id="HGT98632.1"/>
    </source>
</evidence>
<evidence type="ECO:0000256" key="2">
    <source>
        <dbReference type="ARBA" id="ARBA00013169"/>
    </source>
</evidence>
<evidence type="ECO:0000256" key="10">
    <source>
        <dbReference type="ARBA" id="ARBA00029936"/>
    </source>
</evidence>
<keyword evidence="8" id="KW-0030">Aminoacyl-tRNA synthetase</keyword>
<dbReference type="InterPro" id="IPR002300">
    <property type="entry name" value="aa-tRNA-synth_Ia"/>
</dbReference>
<reference evidence="15" key="1">
    <citation type="journal article" date="2020" name="mSystems">
        <title>Genome- and Community-Level Interaction Insights into Carbon Utilization and Element Cycling Functions of Hydrothermarchaeota in Hydrothermal Sediment.</title>
        <authorList>
            <person name="Zhou Z."/>
            <person name="Liu Y."/>
            <person name="Xu W."/>
            <person name="Pan J."/>
            <person name="Luo Z.H."/>
            <person name="Li M."/>
        </authorList>
    </citation>
    <scope>NUCLEOTIDE SEQUENCE [LARGE SCALE GENOMIC DNA]</scope>
    <source>
        <strain evidence="15">SpSt-688</strain>
    </source>
</reference>
<dbReference type="GO" id="GO:0004832">
    <property type="term" value="F:valine-tRNA ligase activity"/>
    <property type="evidence" value="ECO:0007669"/>
    <property type="project" value="UniProtKB-EC"/>
</dbReference>
<comment type="catalytic activity">
    <reaction evidence="11">
        <text>tRNA(Val) + L-valine + ATP = L-valyl-tRNA(Val) + AMP + diphosphate</text>
        <dbReference type="Rhea" id="RHEA:10704"/>
        <dbReference type="Rhea" id="RHEA-COMP:9672"/>
        <dbReference type="Rhea" id="RHEA-COMP:9708"/>
        <dbReference type="ChEBI" id="CHEBI:30616"/>
        <dbReference type="ChEBI" id="CHEBI:33019"/>
        <dbReference type="ChEBI" id="CHEBI:57762"/>
        <dbReference type="ChEBI" id="CHEBI:78442"/>
        <dbReference type="ChEBI" id="CHEBI:78537"/>
        <dbReference type="ChEBI" id="CHEBI:456215"/>
        <dbReference type="EC" id="6.1.1.9"/>
    </reaction>
</comment>
<keyword evidence="4 15" id="KW-0436">Ligase</keyword>
<evidence type="ECO:0000256" key="5">
    <source>
        <dbReference type="ARBA" id="ARBA00022741"/>
    </source>
</evidence>
<sequence>MENSYLQRSFVPKILETRWNKDYELQLSTLWEKEDLYKFVYDPSKPTLVIDTPPPYISGKPHIGQIASYVQIDMVARAYRMLNYNVLVPFYGDRNGLPIEVFVERTYKINPHEASKTVEGREKFLDLCRKHLDEVEKEFINIWRRLGCIFEYWREGTDSEEYRKITQETFIKMWREKLIYEAERAVIWCPRCRTALAEAEVEYKEEISELYYIAFPIEGGDTITIATTRPELLGACLVLAYNPHDERYRNLRNRKAVVPIYNRTIDIVEHHYVDPRFGTGIMMICSYGDQADVRIVRELNLEPRIIIDENGYMNREAGPIAGLSVHEARKRIVELLNENGYLVKIETITRDVPTCWRCSTPIEFIHTREYFLKQLEYRDELKSIVERIEFIPEEFKQRLINWIDSLAMDWPISKTRYYATEVPVWKCRACESILVPEPGRYYRPWRDPPPWDSCPVCKAPKEELVGETKVFDTWFDSSVSILYATGRTKYPYIFDLYIKNRVKTLRPQGYEIIRTWLYYTILRLYLLYKKPAFDIVRINGMGLDEKGEAMHKSKGNVLYTEPFIEKYGADAIRYWAAATAKLGSDYRVSEQLMRTGILFVVKLLNIARFISMFPIIEHIDELYPLDLAILSKLNEVIKEVRKSYERTDFYTAIHTLYHFVWNILADHYLEMVKARAYNFSGYTEKEQKSAWYTLHTLLKQILLMLAPIMPFVTDYIWRKLYGTKSIHIELIPQPVETYGTRYVEVLNKIIELNSAIWRYKKQKGMKLSEPLDSIVYVPEELLIFAKDIKTLHKVRNVKSGKPSLEAYIELTPSIYLVHD</sequence>
<dbReference type="GO" id="GO:0005506">
    <property type="term" value="F:iron ion binding"/>
    <property type="evidence" value="ECO:0007669"/>
    <property type="project" value="InterPro"/>
</dbReference>
<evidence type="ECO:0000256" key="4">
    <source>
        <dbReference type="ARBA" id="ARBA00022598"/>
    </source>
</evidence>
<keyword evidence="7" id="KW-0648">Protein biosynthesis</keyword>
<name>A0A7J3MYJ6_9CREN</name>
<dbReference type="InterPro" id="IPR002303">
    <property type="entry name" value="Valyl-tRNA_ligase"/>
</dbReference>
<dbReference type="Gene3D" id="1.10.730.10">
    <property type="entry name" value="Isoleucyl-tRNA Synthetase, Domain 1"/>
    <property type="match status" value="1"/>
</dbReference>
<dbReference type="InterPro" id="IPR009080">
    <property type="entry name" value="tRNAsynth_Ia_anticodon-bd"/>
</dbReference>
<evidence type="ECO:0000256" key="7">
    <source>
        <dbReference type="ARBA" id="ARBA00022917"/>
    </source>
</evidence>
<dbReference type="Gene3D" id="3.40.50.620">
    <property type="entry name" value="HUPs"/>
    <property type="match status" value="2"/>
</dbReference>
<feature type="domain" description="Rubredoxin-like" evidence="14">
    <location>
        <begin position="422"/>
        <end position="467"/>
    </location>
</feature>
<evidence type="ECO:0000256" key="12">
    <source>
        <dbReference type="ARBA" id="ARBA00055630"/>
    </source>
</evidence>
<dbReference type="PANTHER" id="PTHR11946">
    <property type="entry name" value="VALYL-TRNA SYNTHETASES"/>
    <property type="match status" value="1"/>
</dbReference>
<evidence type="ECO:0000256" key="3">
    <source>
        <dbReference type="ARBA" id="ARBA00022490"/>
    </source>
</evidence>
<comment type="caution">
    <text evidence="15">The sequence shown here is derived from an EMBL/GenBank/DDBJ whole genome shotgun (WGS) entry which is preliminary data.</text>
</comment>
<dbReference type="Gene3D" id="3.90.740.10">
    <property type="entry name" value="Valyl/Leucyl/Isoleucyl-tRNA synthetase, editing domain"/>
    <property type="match status" value="1"/>
</dbReference>
<dbReference type="GO" id="GO:0005829">
    <property type="term" value="C:cytosol"/>
    <property type="evidence" value="ECO:0007669"/>
    <property type="project" value="TreeGrafter"/>
</dbReference>
<dbReference type="GO" id="GO:0002161">
    <property type="term" value="F:aminoacyl-tRNA deacylase activity"/>
    <property type="evidence" value="ECO:0007669"/>
    <property type="project" value="InterPro"/>
</dbReference>
<dbReference type="PROSITE" id="PS50903">
    <property type="entry name" value="RUBREDOXIN_LIKE"/>
    <property type="match status" value="1"/>
</dbReference>
<dbReference type="InterPro" id="IPR013155">
    <property type="entry name" value="M/V/L/I-tRNA-synth_anticd-bd"/>
</dbReference>
<evidence type="ECO:0000256" key="8">
    <source>
        <dbReference type="ARBA" id="ARBA00023146"/>
    </source>
</evidence>
<evidence type="ECO:0000256" key="1">
    <source>
        <dbReference type="ARBA" id="ARBA00004496"/>
    </source>
</evidence>
<dbReference type="GO" id="GO:0005524">
    <property type="term" value="F:ATP binding"/>
    <property type="evidence" value="ECO:0007669"/>
    <property type="project" value="UniProtKB-KW"/>
</dbReference>
<dbReference type="EMBL" id="DTDH01000132">
    <property type="protein sequence ID" value="HGT98632.1"/>
    <property type="molecule type" value="Genomic_DNA"/>
</dbReference>
<dbReference type="InterPro" id="IPR024934">
    <property type="entry name" value="Rubredoxin-like_dom"/>
</dbReference>
<dbReference type="SUPFAM" id="SSF47323">
    <property type="entry name" value="Anticodon-binding domain of a subclass of class I aminoacyl-tRNA synthetases"/>
    <property type="match status" value="1"/>
</dbReference>
<dbReference type="PRINTS" id="PR00986">
    <property type="entry name" value="TRNASYNTHVAL"/>
</dbReference>
<dbReference type="InterPro" id="IPR033705">
    <property type="entry name" value="Anticodon_Ia_Val"/>
</dbReference>
<protein>
    <recommendedName>
        <fullName evidence="9">Valine--tRNA ligase</fullName>
        <ecNumber evidence="2">6.1.1.9</ecNumber>
    </recommendedName>
    <alternativeName>
        <fullName evidence="10">Valyl-tRNA synthetase</fullName>
    </alternativeName>
</protein>
<dbReference type="InterPro" id="IPR014729">
    <property type="entry name" value="Rossmann-like_a/b/a_fold"/>
</dbReference>